<comment type="pathway">
    <text evidence="1 7">Cell wall biogenesis; peptidoglycan biosynthesis.</text>
</comment>
<comment type="caution">
    <text evidence="9">The sequence shown here is derived from an EMBL/GenBank/DDBJ whole genome shotgun (WGS) entry which is preliminary data.</text>
</comment>
<keyword evidence="10" id="KW-1185">Reference proteome</keyword>
<dbReference type="SUPFAM" id="SSF141523">
    <property type="entry name" value="L,D-transpeptidase catalytic domain-like"/>
    <property type="match status" value="1"/>
</dbReference>
<dbReference type="GO" id="GO:0016740">
    <property type="term" value="F:transferase activity"/>
    <property type="evidence" value="ECO:0007669"/>
    <property type="project" value="UniProtKB-KW"/>
</dbReference>
<evidence type="ECO:0000259" key="8">
    <source>
        <dbReference type="PROSITE" id="PS52029"/>
    </source>
</evidence>
<keyword evidence="4 7" id="KW-0133">Cell shape</keyword>
<dbReference type="UniPathway" id="UPA00219"/>
<dbReference type="Gene3D" id="2.40.440.10">
    <property type="entry name" value="L,D-transpeptidase catalytic domain-like"/>
    <property type="match status" value="1"/>
</dbReference>
<dbReference type="GO" id="GO:0008360">
    <property type="term" value="P:regulation of cell shape"/>
    <property type="evidence" value="ECO:0007669"/>
    <property type="project" value="UniProtKB-UniRule"/>
</dbReference>
<evidence type="ECO:0000313" key="9">
    <source>
        <dbReference type="EMBL" id="NEY89608.1"/>
    </source>
</evidence>
<evidence type="ECO:0000256" key="6">
    <source>
        <dbReference type="ARBA" id="ARBA00023316"/>
    </source>
</evidence>
<dbReference type="PROSITE" id="PS52029">
    <property type="entry name" value="LD_TPASE"/>
    <property type="match status" value="1"/>
</dbReference>
<comment type="similarity">
    <text evidence="2">Belongs to the YkuD family.</text>
</comment>
<dbReference type="Pfam" id="PF03734">
    <property type="entry name" value="YkuD"/>
    <property type="match status" value="1"/>
</dbReference>
<name>A0A6M0QQ65_9RHOB</name>
<dbReference type="PANTHER" id="PTHR36699:SF1">
    <property type="entry name" value="L,D-TRANSPEPTIDASE YAFK-RELATED"/>
    <property type="match status" value="1"/>
</dbReference>
<evidence type="ECO:0000256" key="1">
    <source>
        <dbReference type="ARBA" id="ARBA00004752"/>
    </source>
</evidence>
<keyword evidence="5 7" id="KW-0573">Peptidoglycan synthesis</keyword>
<keyword evidence="3" id="KW-0808">Transferase</keyword>
<reference evidence="9 10" key="1">
    <citation type="submission" date="2020-02" db="EMBL/GenBank/DDBJ databases">
        <authorList>
            <person name="Chen W.-M."/>
        </authorList>
    </citation>
    <scope>NUCLEOTIDE SEQUENCE [LARGE SCALE GENOMIC DNA]</scope>
    <source>
        <strain evidence="9 10">KMS-5</strain>
    </source>
</reference>
<evidence type="ECO:0000256" key="2">
    <source>
        <dbReference type="ARBA" id="ARBA00005992"/>
    </source>
</evidence>
<dbReference type="GO" id="GO:0004180">
    <property type="term" value="F:carboxypeptidase activity"/>
    <property type="evidence" value="ECO:0007669"/>
    <property type="project" value="UniProtKB-ARBA"/>
</dbReference>
<evidence type="ECO:0000313" key="10">
    <source>
        <dbReference type="Proteomes" id="UP000477782"/>
    </source>
</evidence>
<protein>
    <submittedName>
        <fullName evidence="9">L,D-transpeptidase family protein</fullName>
    </submittedName>
</protein>
<evidence type="ECO:0000256" key="4">
    <source>
        <dbReference type="ARBA" id="ARBA00022960"/>
    </source>
</evidence>
<proteinExistence type="inferred from homology"/>
<sequence>MKRLARLVLVLALLALAATVWLRPVSAPPVPPLPPLSGMVDRIVVEKAARRLTLWQDGRAVRSYPVALGFAPVGDKLQQGDGRTPEGVFRIDRRNDRSRFHLSLGLDYPQPEDRVRARKAGYDPGGDIMLHGQPNAMPAGMRAKGDWTAGCIALTNAQIEEIWAVTRIGTPVEVRP</sequence>
<dbReference type="CDD" id="cd16913">
    <property type="entry name" value="YkuD_like"/>
    <property type="match status" value="1"/>
</dbReference>
<dbReference type="GO" id="GO:0009252">
    <property type="term" value="P:peptidoglycan biosynthetic process"/>
    <property type="evidence" value="ECO:0007669"/>
    <property type="project" value="UniProtKB-UniPathway"/>
</dbReference>
<dbReference type="InterPro" id="IPR005490">
    <property type="entry name" value="LD_TPept_cat_dom"/>
</dbReference>
<dbReference type="AlphaFoldDB" id="A0A6M0QQ65"/>
<dbReference type="EMBL" id="JAAIVJ010000002">
    <property type="protein sequence ID" value="NEY89608.1"/>
    <property type="molecule type" value="Genomic_DNA"/>
</dbReference>
<dbReference type="Proteomes" id="UP000477782">
    <property type="component" value="Unassembled WGS sequence"/>
</dbReference>
<evidence type="ECO:0000256" key="5">
    <source>
        <dbReference type="ARBA" id="ARBA00022984"/>
    </source>
</evidence>
<accession>A0A6M0QQ65</accession>
<organism evidence="9 10">
    <name type="scientific">Tabrizicola oligotrophica</name>
    <dbReference type="NCBI Taxonomy" id="2710650"/>
    <lineage>
        <taxon>Bacteria</taxon>
        <taxon>Pseudomonadati</taxon>
        <taxon>Pseudomonadota</taxon>
        <taxon>Alphaproteobacteria</taxon>
        <taxon>Rhodobacterales</taxon>
        <taxon>Paracoccaceae</taxon>
        <taxon>Tabrizicola</taxon>
    </lineage>
</organism>
<feature type="active site" description="Nucleophile" evidence="7">
    <location>
        <position position="151"/>
    </location>
</feature>
<dbReference type="PANTHER" id="PTHR36699">
    <property type="entry name" value="LD-TRANSPEPTIDASE"/>
    <property type="match status" value="1"/>
</dbReference>
<gene>
    <name evidence="9" type="ORF">G4Z14_04795</name>
</gene>
<evidence type="ECO:0000256" key="7">
    <source>
        <dbReference type="PROSITE-ProRule" id="PRU01373"/>
    </source>
</evidence>
<keyword evidence="6 7" id="KW-0961">Cell wall biogenesis/degradation</keyword>
<dbReference type="GO" id="GO:0071555">
    <property type="term" value="P:cell wall organization"/>
    <property type="evidence" value="ECO:0007669"/>
    <property type="project" value="UniProtKB-UniRule"/>
</dbReference>
<feature type="active site" description="Proton donor/acceptor" evidence="7">
    <location>
        <position position="131"/>
    </location>
</feature>
<dbReference type="RefSeq" id="WP_164623652.1">
    <property type="nucleotide sequence ID" value="NZ_JAAIVJ010000002.1"/>
</dbReference>
<feature type="domain" description="L,D-TPase catalytic" evidence="8">
    <location>
        <begin position="41"/>
        <end position="175"/>
    </location>
</feature>
<dbReference type="InterPro" id="IPR038063">
    <property type="entry name" value="Transpep_catalytic_dom"/>
</dbReference>
<evidence type="ECO:0000256" key="3">
    <source>
        <dbReference type="ARBA" id="ARBA00022679"/>
    </source>
</evidence>